<evidence type="ECO:0000256" key="2">
    <source>
        <dbReference type="ARBA" id="ARBA00022475"/>
    </source>
</evidence>
<feature type="transmembrane region" description="Helical" evidence="7">
    <location>
        <begin position="91"/>
        <end position="109"/>
    </location>
</feature>
<dbReference type="GO" id="GO:0005886">
    <property type="term" value="C:plasma membrane"/>
    <property type="evidence" value="ECO:0007669"/>
    <property type="project" value="UniProtKB-SubCell"/>
</dbReference>
<evidence type="ECO:0000259" key="8">
    <source>
        <dbReference type="Pfam" id="PF12805"/>
    </source>
</evidence>
<keyword evidence="4 7" id="KW-1133">Transmembrane helix</keyword>
<feature type="domain" description="Integral membrane bound transporter" evidence="9">
    <location>
        <begin position="413"/>
        <end position="530"/>
    </location>
</feature>
<evidence type="ECO:0000256" key="1">
    <source>
        <dbReference type="ARBA" id="ARBA00004651"/>
    </source>
</evidence>
<dbReference type="AlphaFoldDB" id="A0A1Y6L2B8"/>
<evidence type="ECO:0000256" key="6">
    <source>
        <dbReference type="ARBA" id="ARBA00043993"/>
    </source>
</evidence>
<feature type="transmembrane region" description="Helical" evidence="7">
    <location>
        <begin position="446"/>
        <end position="464"/>
    </location>
</feature>
<dbReference type="Proteomes" id="UP000196485">
    <property type="component" value="Unassembled WGS sequence"/>
</dbReference>
<feature type="transmembrane region" description="Helical" evidence="7">
    <location>
        <begin position="21"/>
        <end position="38"/>
    </location>
</feature>
<feature type="transmembrane region" description="Helical" evidence="7">
    <location>
        <begin position="521"/>
        <end position="539"/>
    </location>
</feature>
<evidence type="ECO:0000313" key="11">
    <source>
        <dbReference type="Proteomes" id="UP000196485"/>
    </source>
</evidence>
<feature type="transmembrane region" description="Helical" evidence="7">
    <location>
        <begin position="140"/>
        <end position="164"/>
    </location>
</feature>
<evidence type="ECO:0000313" key="10">
    <source>
        <dbReference type="EMBL" id="SMY16768.1"/>
    </source>
</evidence>
<comment type="subcellular location">
    <subcellularLocation>
        <location evidence="1">Cell membrane</location>
        <topology evidence="1">Multi-pass membrane protein</topology>
    </subcellularLocation>
</comment>
<name>A0A1Y6L2B8_9GAMM</name>
<feature type="transmembrane region" description="Helical" evidence="7">
    <location>
        <begin position="116"/>
        <end position="134"/>
    </location>
</feature>
<dbReference type="PANTHER" id="PTHR30509:SF8">
    <property type="entry name" value="INNER MEMBRANE PROTEIN YCCS"/>
    <property type="match status" value="1"/>
</dbReference>
<dbReference type="Pfam" id="PF12805">
    <property type="entry name" value="FUSC-like"/>
    <property type="match status" value="1"/>
</dbReference>
<sequence length="727" mass="82284">MQTKDLHVNFRHYWVNDRINYSIRVFIALVGVVLPCWYLKANHAVTPLVLGIIAAALAESDDNLTGRIKGLAITLICFLIASLSIEVLFDYPIFFAIGLFCSTFGFIMLGAMGSRYASIAFASLLLAVYTMLGADHSVNLWYQPMLLLGGAFWYGCLSLTWHILWPNQPVQRSLANVFSECADYLDHKSQLFEPVADLVSQPLRLKAASQNSRVVNALNTAKATLLHRARRGQPNTTGDRFLTIYFMAQDIHERASSSHYRYQDLAANFNRSDVLFRFQRLLRSQAIACRDISTALAMGKSYTHDEKSLKALNELQDSLQYLHDQNKPEWKMLLIQLDFLFNNLATVERQLMNINNPDAMHTEEENDIQLADNEAHGVKELVKRISAQFNTDSMLFRHAIRMAIALTVGYGCIQVFDLQRGYWILLTTLFVCQPNYSATRQKLRQRVIGTIAGILAGIPLLYLFPGQEGQLVLMVVAGVLFFSFRMVKYGWATAFITLLVLFCFNQLGEGYAVILPRLGDTLIGCLLAVLAVTFILPDWESKRLHKAMSGAINANKDYLAQIIGQYRIGKRDSLSYRISRRDAHNTDAHLNTAISNMLAEPERYQIDANESFRFLTLNHAMLSYISALGAHRTQLDDDKTHQLVSEAHRIIHTHLECLATQLSGNACQRAPALDVNLDQRLGQWRDEDCTSVRMVLQQLHLIHRMLPEMHKLADQLAPQVQKQEVTA</sequence>
<dbReference type="PANTHER" id="PTHR30509">
    <property type="entry name" value="P-HYDROXYBENZOIC ACID EFFLUX PUMP SUBUNIT-RELATED"/>
    <property type="match status" value="1"/>
</dbReference>
<dbReference type="InterPro" id="IPR032692">
    <property type="entry name" value="YccS_N"/>
</dbReference>
<evidence type="ECO:0000256" key="5">
    <source>
        <dbReference type="ARBA" id="ARBA00023136"/>
    </source>
</evidence>
<proteinExistence type="inferred from homology"/>
<keyword evidence="5 7" id="KW-0472">Membrane</keyword>
<dbReference type="InterPro" id="IPR049453">
    <property type="entry name" value="Memb_transporter_dom"/>
</dbReference>
<organism evidence="10 11">
    <name type="scientific">Photobacterium aquimaris</name>
    <dbReference type="NCBI Taxonomy" id="512643"/>
    <lineage>
        <taxon>Bacteria</taxon>
        <taxon>Pseudomonadati</taxon>
        <taxon>Pseudomonadota</taxon>
        <taxon>Gammaproteobacteria</taxon>
        <taxon>Vibrionales</taxon>
        <taxon>Vibrionaceae</taxon>
        <taxon>Photobacterium</taxon>
    </lineage>
</organism>
<evidence type="ECO:0000256" key="3">
    <source>
        <dbReference type="ARBA" id="ARBA00022692"/>
    </source>
</evidence>
<dbReference type="Pfam" id="PF13515">
    <property type="entry name" value="FUSC_2"/>
    <property type="match status" value="1"/>
</dbReference>
<dbReference type="RefSeq" id="WP_087820806.1">
    <property type="nucleotide sequence ID" value="NZ_FYAH01000003.1"/>
</dbReference>
<dbReference type="EMBL" id="FYAH01000003">
    <property type="protein sequence ID" value="SMY16768.1"/>
    <property type="molecule type" value="Genomic_DNA"/>
</dbReference>
<feature type="domain" description="Integral membrane protein YccS N-terminal" evidence="8">
    <location>
        <begin position="71"/>
        <end position="351"/>
    </location>
</feature>
<dbReference type="InterPro" id="IPR010019">
    <property type="entry name" value="Integral_membrane_YccS"/>
</dbReference>
<dbReference type="NCBIfam" id="TIGR01666">
    <property type="entry name" value="YCCS"/>
    <property type="match status" value="1"/>
</dbReference>
<evidence type="ECO:0000256" key="7">
    <source>
        <dbReference type="SAM" id="Phobius"/>
    </source>
</evidence>
<gene>
    <name evidence="10" type="primary">yccS_3</name>
    <name evidence="10" type="ORF">PAQU9191_02008</name>
</gene>
<keyword evidence="11" id="KW-1185">Reference proteome</keyword>
<dbReference type="InterPro" id="IPR010020">
    <property type="entry name" value="Integral_membrane_YCCS_YHJK"/>
</dbReference>
<evidence type="ECO:0000259" key="9">
    <source>
        <dbReference type="Pfam" id="PF13515"/>
    </source>
</evidence>
<protein>
    <submittedName>
        <fullName evidence="10">Inner membrane protein YccS</fullName>
    </submittedName>
</protein>
<accession>A0A1Y6L2B8</accession>
<evidence type="ECO:0000256" key="4">
    <source>
        <dbReference type="ARBA" id="ARBA00022989"/>
    </source>
</evidence>
<reference evidence="11" key="1">
    <citation type="submission" date="2017-06" db="EMBL/GenBank/DDBJ databases">
        <authorList>
            <person name="Rodrigo-Torres L."/>
            <person name="Arahal R. D."/>
            <person name="Lucena T."/>
        </authorList>
    </citation>
    <scope>NUCLEOTIDE SEQUENCE [LARGE SCALE GENOMIC DNA]</scope>
    <source>
        <strain evidence="11">type strain: CECT 9192</strain>
    </source>
</reference>
<comment type="similarity">
    <text evidence="6">Belongs to the YccS/YhfK family.</text>
</comment>
<keyword evidence="3 7" id="KW-0812">Transmembrane</keyword>
<keyword evidence="2" id="KW-1003">Cell membrane</keyword>
<dbReference type="NCBIfam" id="TIGR01667">
    <property type="entry name" value="YCCS_YHFK"/>
    <property type="match status" value="1"/>
</dbReference>